<dbReference type="Gene3D" id="1.10.150.50">
    <property type="entry name" value="Transcription Factor, Ets-1"/>
    <property type="match status" value="1"/>
</dbReference>
<dbReference type="Proteomes" id="UP000000305">
    <property type="component" value="Unassembled WGS sequence"/>
</dbReference>
<dbReference type="InParanoid" id="E9H8F6"/>
<dbReference type="PANTHER" id="PTHR31912:SF36">
    <property type="entry name" value="C2H2-TYPE DOMAIN-CONTAINING PROTEIN"/>
    <property type="match status" value="1"/>
</dbReference>
<evidence type="ECO:0000256" key="1">
    <source>
        <dbReference type="SAM" id="MobiDB-lite"/>
    </source>
</evidence>
<accession>E9H8F6</accession>
<name>E9H8F6_DAPPU</name>
<evidence type="ECO:0000313" key="2">
    <source>
        <dbReference type="EMBL" id="EFX71941.1"/>
    </source>
</evidence>
<dbReference type="EMBL" id="GL732604">
    <property type="protein sequence ID" value="EFX71941.1"/>
    <property type="molecule type" value="Genomic_DNA"/>
</dbReference>
<keyword evidence="3" id="KW-1185">Reference proteome</keyword>
<dbReference type="PANTHER" id="PTHR31912">
    <property type="entry name" value="IP13529P"/>
    <property type="match status" value="1"/>
</dbReference>
<reference evidence="2 3" key="1">
    <citation type="journal article" date="2011" name="Science">
        <title>The ecoresponsive genome of Daphnia pulex.</title>
        <authorList>
            <person name="Colbourne J.K."/>
            <person name="Pfrender M.E."/>
            <person name="Gilbert D."/>
            <person name="Thomas W.K."/>
            <person name="Tucker A."/>
            <person name="Oakley T.H."/>
            <person name="Tokishita S."/>
            <person name="Aerts A."/>
            <person name="Arnold G.J."/>
            <person name="Basu M.K."/>
            <person name="Bauer D.J."/>
            <person name="Caceres C.E."/>
            <person name="Carmel L."/>
            <person name="Casola C."/>
            <person name="Choi J.H."/>
            <person name="Detter J.C."/>
            <person name="Dong Q."/>
            <person name="Dusheyko S."/>
            <person name="Eads B.D."/>
            <person name="Frohlich T."/>
            <person name="Geiler-Samerotte K.A."/>
            <person name="Gerlach D."/>
            <person name="Hatcher P."/>
            <person name="Jogdeo S."/>
            <person name="Krijgsveld J."/>
            <person name="Kriventseva E.V."/>
            <person name="Kultz D."/>
            <person name="Laforsch C."/>
            <person name="Lindquist E."/>
            <person name="Lopez J."/>
            <person name="Manak J.R."/>
            <person name="Muller J."/>
            <person name="Pangilinan J."/>
            <person name="Patwardhan R.P."/>
            <person name="Pitluck S."/>
            <person name="Pritham E.J."/>
            <person name="Rechtsteiner A."/>
            <person name="Rho M."/>
            <person name="Rogozin I.B."/>
            <person name="Sakarya O."/>
            <person name="Salamov A."/>
            <person name="Schaack S."/>
            <person name="Shapiro H."/>
            <person name="Shiga Y."/>
            <person name="Skalitzky C."/>
            <person name="Smith Z."/>
            <person name="Souvorov A."/>
            <person name="Sung W."/>
            <person name="Tang Z."/>
            <person name="Tsuchiya D."/>
            <person name="Tu H."/>
            <person name="Vos H."/>
            <person name="Wang M."/>
            <person name="Wolf Y.I."/>
            <person name="Yamagata H."/>
            <person name="Yamada T."/>
            <person name="Ye Y."/>
            <person name="Shaw J.R."/>
            <person name="Andrews J."/>
            <person name="Crease T.J."/>
            <person name="Tang H."/>
            <person name="Lucas S.M."/>
            <person name="Robertson H.M."/>
            <person name="Bork P."/>
            <person name="Koonin E.V."/>
            <person name="Zdobnov E.M."/>
            <person name="Grigoriev I.V."/>
            <person name="Lynch M."/>
            <person name="Boore J.L."/>
        </authorList>
    </citation>
    <scope>NUCLEOTIDE SEQUENCE [LARGE SCALE GENOMIC DNA]</scope>
</reference>
<evidence type="ECO:0000313" key="3">
    <source>
        <dbReference type="Proteomes" id="UP000000305"/>
    </source>
</evidence>
<dbReference type="OMA" id="MEGDSHS"/>
<gene>
    <name evidence="2" type="ORF">DAPPUDRAFT_111180</name>
</gene>
<dbReference type="OrthoDB" id="6368483at2759"/>
<proteinExistence type="predicted"/>
<organism evidence="2 3">
    <name type="scientific">Daphnia pulex</name>
    <name type="common">Water flea</name>
    <dbReference type="NCBI Taxonomy" id="6669"/>
    <lineage>
        <taxon>Eukaryota</taxon>
        <taxon>Metazoa</taxon>
        <taxon>Ecdysozoa</taxon>
        <taxon>Arthropoda</taxon>
        <taxon>Crustacea</taxon>
        <taxon>Branchiopoda</taxon>
        <taxon>Diplostraca</taxon>
        <taxon>Cladocera</taxon>
        <taxon>Anomopoda</taxon>
        <taxon>Daphniidae</taxon>
        <taxon>Daphnia</taxon>
    </lineage>
</organism>
<dbReference type="InterPro" id="IPR013761">
    <property type="entry name" value="SAM/pointed_sf"/>
</dbReference>
<dbReference type="KEGG" id="dpx:DAPPUDRAFT_111180"/>
<dbReference type="AlphaFoldDB" id="E9H8F6"/>
<protein>
    <recommendedName>
        <fullName evidence="4">C2H2-type domain-containing protein</fullName>
    </recommendedName>
</protein>
<evidence type="ECO:0008006" key="4">
    <source>
        <dbReference type="Google" id="ProtNLM"/>
    </source>
</evidence>
<dbReference type="PhylomeDB" id="E9H8F6"/>
<feature type="region of interest" description="Disordered" evidence="1">
    <location>
        <begin position="948"/>
        <end position="985"/>
    </location>
</feature>
<sequence length="1149" mass="131466">MSIDSFKCFLCSVIVKGNYSQLTSHLNLFHGFLKTTGHSNRTLYCGNADCKAGFNSFAKYRDHIINCLVKDPQPDVRQVLPDVSFQPGVTDFDVSDPLLSHNDSYISDPEQDSFHQANATADKTTQRLARFFLELRAKHNVSHSAINFIAKNIDTIFKDVAQFCDLETNLTLTNIEKATSKLNSRQKRISYFTSNMGFVEPVAKCVGHNNQPELTVNSRGETQPRKNTFQYISIRKTLSRLFSNAEFYNKYFSESPSTDGFLRGHRDSSHFRSHKLFSKVKNALRLQIFFDECESTNPLGSKTKKHELGMFNFKILNLPECENSLLSNIQCFAVCNSKDLKDSEFRFVIDEFMKEIKLLESDEGMLLDIPSKPGFRLRGAVVNVCADSKGAHQLFGFAGTSSAKFCRLCLISRSDLIKSCKVGILRTKENYNAAIEEAKISKDNIPLSGVQFDSPLNQCRYLHVAEHTVLDCMHDFLEGIVPFIIKLVLFVYVTNSHYKITADLLNSRLQRFAFSFYDQSNKPSPKFKTNLLRKKGNYNTKQRASQNWCLIRMLPLLIGDLIPEGDEYFSLILILLEIMDIVFAPSVSIEQTIILEDLINRMYSRFYSLFPLTRPINKFHHMAHYPAAIRTYGPAVGYWCMRYEAYHNSCKRVAHINCNFMNIPKSVAYHLQTISCHNLLTNDLFHDDIPTVGPRSKKNLVNRQEDSITDGNSSLNLDSNATVIRWVKFKGWHYRPGTVILLKHSFENLSGYPEFAADIDGQCLLCLDEANIEVLQLTLGHKMKLLSFIKTIKSQQPQEQEKESTGIVACDPTIEYEAIVNENQILDIIVTDQPSNNNVIDFNVIDILNATDEGKVIVQNYLERLEAFITEKERITIVQILVNRLVTLTGKLDLFPPTEKRKILGQAIVAAFPCLGINVDGKVFSCHFYNQTTGSGFIETRLKRLREVHREEPRRKRPTQDSSPIQKKPRVTKRPHVEWLKSHPPGGDNDTVIIEYSKATFGYRQKEIKQTLTEPGLIMKEYPRFKDFQNGSLVEFQLLYPDAKNFEKVFKEKFLFKILALANRKNMDIPDCPDECLKAVFVLLKLTPSIVKLRKDNADLIQLSETRDPHLKQPFICCMGTMETPTNFWIVIDRDIILCVCSFPWPNLR</sequence>
<dbReference type="HOGENOM" id="CLU_293999_0_0_1"/>
<dbReference type="eggNOG" id="ENOG502RZ1Z">
    <property type="taxonomic scope" value="Eukaryota"/>
</dbReference>